<feature type="transmembrane region" description="Helical" evidence="14">
    <location>
        <begin position="110"/>
        <end position="126"/>
    </location>
</feature>
<feature type="domain" description="Na+/H+ antiporter MnhB subunit-related protein" evidence="17">
    <location>
        <begin position="826"/>
        <end position="949"/>
    </location>
</feature>
<feature type="transmembrane region" description="Helical" evidence="14">
    <location>
        <begin position="271"/>
        <end position="288"/>
    </location>
</feature>
<dbReference type="RefSeq" id="WP_038695242.1">
    <property type="nucleotide sequence ID" value="NZ_CP009286.1"/>
</dbReference>
<dbReference type="InterPro" id="IPR005663">
    <property type="entry name" value="MrpA/MnhA1/PhaAB"/>
</dbReference>
<evidence type="ECO:0000256" key="13">
    <source>
        <dbReference type="RuleBase" id="RU000320"/>
    </source>
</evidence>
<feature type="transmembrane region" description="Helical" evidence="14">
    <location>
        <begin position="206"/>
        <end position="231"/>
    </location>
</feature>
<feature type="transmembrane region" description="Helical" evidence="14">
    <location>
        <begin position="373"/>
        <end position="395"/>
    </location>
</feature>
<dbReference type="Pfam" id="PF00662">
    <property type="entry name" value="Proton_antipo_N"/>
    <property type="match status" value="1"/>
</dbReference>
<feature type="transmembrane region" description="Helical" evidence="14">
    <location>
        <begin position="330"/>
        <end position="361"/>
    </location>
</feature>
<evidence type="ECO:0000256" key="1">
    <source>
        <dbReference type="ARBA" id="ARBA00004651"/>
    </source>
</evidence>
<evidence type="ECO:0000256" key="9">
    <source>
        <dbReference type="ARBA" id="ARBA00023053"/>
    </source>
</evidence>
<dbReference type="InterPro" id="IPR050616">
    <property type="entry name" value="CPA3_Na-H_Antiporter_A"/>
</dbReference>
<dbReference type="NCBIfam" id="NF009223">
    <property type="entry name" value="PRK12573.1"/>
    <property type="match status" value="1"/>
</dbReference>
<comment type="subcellular location">
    <subcellularLocation>
        <location evidence="1">Cell membrane</location>
        <topology evidence="1">Multi-pass membrane protein</topology>
    </subcellularLocation>
    <subcellularLocation>
        <location evidence="13">Membrane</location>
        <topology evidence="13">Multi-pass membrane protein</topology>
    </subcellularLocation>
</comment>
<dbReference type="InterPro" id="IPR001516">
    <property type="entry name" value="Proton_antipo_N"/>
</dbReference>
<feature type="transmembrane region" description="Helical" evidence="14">
    <location>
        <begin position="429"/>
        <end position="454"/>
    </location>
</feature>
<keyword evidence="5" id="KW-1003">Cell membrane</keyword>
<dbReference type="GO" id="GO:0006814">
    <property type="term" value="P:sodium ion transport"/>
    <property type="evidence" value="ECO:0007669"/>
    <property type="project" value="UniProtKB-KW"/>
</dbReference>
<keyword evidence="11 14" id="KW-0472">Membrane</keyword>
<dbReference type="InterPro" id="IPR046806">
    <property type="entry name" value="MrpA_C/MbhE"/>
</dbReference>
<evidence type="ECO:0000256" key="12">
    <source>
        <dbReference type="ARBA" id="ARBA00023201"/>
    </source>
</evidence>
<keyword evidence="12" id="KW-0739">Sodium transport</keyword>
<proteinExistence type="inferred from homology"/>
<organism evidence="20 21">
    <name type="scientific">Paenibacillus stellifer</name>
    <dbReference type="NCBI Taxonomy" id="169760"/>
    <lineage>
        <taxon>Bacteria</taxon>
        <taxon>Bacillati</taxon>
        <taxon>Bacillota</taxon>
        <taxon>Bacilli</taxon>
        <taxon>Bacillales</taxon>
        <taxon>Paenibacillaceae</taxon>
        <taxon>Paenibacillus</taxon>
    </lineage>
</organism>
<keyword evidence="6 13" id="KW-0812">Transmembrane</keyword>
<dbReference type="PRINTS" id="PR01434">
    <property type="entry name" value="NADHDHGNASE5"/>
</dbReference>
<evidence type="ECO:0000256" key="5">
    <source>
        <dbReference type="ARBA" id="ARBA00022475"/>
    </source>
</evidence>
<dbReference type="PRINTS" id="PR01435">
    <property type="entry name" value="NPOXDRDTASE5"/>
</dbReference>
<feature type="domain" description="MrpA C-terminal/MbhD" evidence="18">
    <location>
        <begin position="641"/>
        <end position="705"/>
    </location>
</feature>
<dbReference type="AlphaFoldDB" id="A0A089LWG3"/>
<feature type="transmembrane region" description="Helical" evidence="14">
    <location>
        <begin position="536"/>
        <end position="553"/>
    </location>
</feature>
<dbReference type="STRING" id="169760.PSTEL_11375"/>
<feature type="transmembrane region" description="Helical" evidence="14">
    <location>
        <begin position="825"/>
        <end position="847"/>
    </location>
</feature>
<dbReference type="Pfam" id="PF04039">
    <property type="entry name" value="MnhB"/>
    <property type="match status" value="1"/>
</dbReference>
<feature type="domain" description="NADH:quinone oxidoreductase/Mrp antiporter transmembrane" evidence="15">
    <location>
        <begin position="127"/>
        <end position="418"/>
    </location>
</feature>
<evidence type="ECO:0000256" key="3">
    <source>
        <dbReference type="ARBA" id="ARBA00022448"/>
    </source>
</evidence>
<dbReference type="OrthoDB" id="9807568at2"/>
<dbReference type="Pfam" id="PF13244">
    <property type="entry name" value="MbhD"/>
    <property type="match status" value="1"/>
</dbReference>
<dbReference type="PANTHER" id="PTHR43373:SF1">
    <property type="entry name" value="NA(+)_H(+) ANTIPORTER SUBUNIT A"/>
    <property type="match status" value="1"/>
</dbReference>
<feature type="transmembrane region" description="Helical" evidence="14">
    <location>
        <begin position="658"/>
        <end position="676"/>
    </location>
</feature>
<feature type="transmembrane region" description="Helical" evidence="14">
    <location>
        <begin position="164"/>
        <end position="186"/>
    </location>
</feature>
<feature type="transmembrane region" description="Helical" evidence="14">
    <location>
        <begin position="682"/>
        <end position="700"/>
    </location>
</feature>
<evidence type="ECO:0000256" key="10">
    <source>
        <dbReference type="ARBA" id="ARBA00023065"/>
    </source>
</evidence>
<dbReference type="InterPro" id="IPR025383">
    <property type="entry name" value="MrpA_C/MbhD"/>
</dbReference>
<evidence type="ECO:0000256" key="2">
    <source>
        <dbReference type="ARBA" id="ARBA00008483"/>
    </source>
</evidence>
<feature type="transmembrane region" description="Helical" evidence="14">
    <location>
        <begin position="243"/>
        <end position="259"/>
    </location>
</feature>
<dbReference type="Pfam" id="PF20501">
    <property type="entry name" value="MbhE"/>
    <property type="match status" value="1"/>
</dbReference>
<evidence type="ECO:0000256" key="4">
    <source>
        <dbReference type="ARBA" id="ARBA00022449"/>
    </source>
</evidence>
<dbReference type="HOGENOM" id="CLU_007100_2_0_9"/>
<evidence type="ECO:0000256" key="6">
    <source>
        <dbReference type="ARBA" id="ARBA00022692"/>
    </source>
</evidence>
<evidence type="ECO:0000313" key="21">
    <source>
        <dbReference type="Proteomes" id="UP000029507"/>
    </source>
</evidence>
<feature type="transmembrane region" description="Helical" evidence="14">
    <location>
        <begin position="930"/>
        <end position="952"/>
    </location>
</feature>
<dbReference type="EMBL" id="CP009286">
    <property type="protein sequence ID" value="AIQ63593.1"/>
    <property type="molecule type" value="Genomic_DNA"/>
</dbReference>
<name>A0A089LWG3_9BACL</name>
<feature type="transmembrane region" description="Helical" evidence="14">
    <location>
        <begin position="300"/>
        <end position="324"/>
    </location>
</feature>
<evidence type="ECO:0000256" key="11">
    <source>
        <dbReference type="ARBA" id="ARBA00023136"/>
    </source>
</evidence>
<feature type="domain" description="MrpA C-terminal/MbhE" evidence="19">
    <location>
        <begin position="721"/>
        <end position="800"/>
    </location>
</feature>
<dbReference type="KEGG" id="pste:PSTEL_11375"/>
<keyword evidence="4" id="KW-0050">Antiport</keyword>
<evidence type="ECO:0000256" key="8">
    <source>
        <dbReference type="ARBA" id="ARBA00022989"/>
    </source>
</evidence>
<keyword evidence="3" id="KW-0813">Transport</keyword>
<evidence type="ECO:0000256" key="14">
    <source>
        <dbReference type="SAM" id="Phobius"/>
    </source>
</evidence>
<dbReference type="InterPro" id="IPR001750">
    <property type="entry name" value="ND/Mrp_TM"/>
</dbReference>
<feature type="transmembrane region" description="Helical" evidence="14">
    <location>
        <begin position="633"/>
        <end position="651"/>
    </location>
</feature>
<evidence type="ECO:0000259" key="17">
    <source>
        <dbReference type="Pfam" id="PF04039"/>
    </source>
</evidence>
<reference evidence="20" key="1">
    <citation type="submission" date="2014-08" db="EMBL/GenBank/DDBJ databases">
        <title>Comparative genomics of the Paenibacillus odorifer group.</title>
        <authorList>
            <person name="den Bakker H.C."/>
            <person name="Tsai Y.-C."/>
            <person name="Martin N."/>
            <person name="Korlach J."/>
            <person name="Wiedmann M."/>
        </authorList>
    </citation>
    <scope>NUCLEOTIDE SEQUENCE [LARGE SCALE GENOMIC DNA]</scope>
    <source>
        <strain evidence="20">DSM 14472</strain>
    </source>
</reference>
<evidence type="ECO:0000259" key="16">
    <source>
        <dbReference type="Pfam" id="PF00662"/>
    </source>
</evidence>
<keyword evidence="7" id="KW-0375">Hydrogen ion transport</keyword>
<dbReference type="Proteomes" id="UP000029507">
    <property type="component" value="Chromosome"/>
</dbReference>
<evidence type="ECO:0000313" key="20">
    <source>
        <dbReference type="EMBL" id="AIQ63593.1"/>
    </source>
</evidence>
<feature type="transmembrane region" description="Helical" evidence="14">
    <location>
        <begin position="72"/>
        <end position="98"/>
    </location>
</feature>
<evidence type="ECO:0000259" key="18">
    <source>
        <dbReference type="Pfam" id="PF13244"/>
    </source>
</evidence>
<keyword evidence="10" id="KW-0406">Ion transport</keyword>
<feature type="transmembrane region" description="Helical" evidence="14">
    <location>
        <begin position="853"/>
        <end position="873"/>
    </location>
</feature>
<feature type="transmembrane region" description="Helical" evidence="14">
    <location>
        <begin position="885"/>
        <end position="910"/>
    </location>
</feature>
<evidence type="ECO:0000256" key="7">
    <source>
        <dbReference type="ARBA" id="ARBA00022781"/>
    </source>
</evidence>
<dbReference type="Pfam" id="PF00361">
    <property type="entry name" value="Proton_antipo_M"/>
    <property type="match status" value="1"/>
</dbReference>
<feature type="transmembrane region" description="Helical" evidence="14">
    <location>
        <begin position="474"/>
        <end position="495"/>
    </location>
</feature>
<keyword evidence="8 14" id="KW-1133">Transmembrane helix</keyword>
<dbReference type="NCBIfam" id="NF009285">
    <property type="entry name" value="PRK12645.1"/>
    <property type="match status" value="1"/>
</dbReference>
<feature type="transmembrane region" description="Helical" evidence="14">
    <location>
        <begin position="720"/>
        <end position="743"/>
    </location>
</feature>
<feature type="transmembrane region" description="Helical" evidence="14">
    <location>
        <begin position="132"/>
        <end position="152"/>
    </location>
</feature>
<evidence type="ECO:0000259" key="15">
    <source>
        <dbReference type="Pfam" id="PF00361"/>
    </source>
</evidence>
<evidence type="ECO:0000259" key="19">
    <source>
        <dbReference type="Pfam" id="PF20501"/>
    </source>
</evidence>
<dbReference type="GO" id="GO:0015297">
    <property type="term" value="F:antiporter activity"/>
    <property type="evidence" value="ECO:0007669"/>
    <property type="project" value="UniProtKB-KW"/>
</dbReference>
<feature type="transmembrane region" description="Helical" evidence="14">
    <location>
        <begin position="777"/>
        <end position="796"/>
    </location>
</feature>
<dbReference type="NCBIfam" id="TIGR00940">
    <property type="entry name" value="2a6301s01"/>
    <property type="match status" value="1"/>
</dbReference>
<keyword evidence="21" id="KW-1185">Reference proteome</keyword>
<accession>A0A089LWG3</accession>
<feature type="transmembrane region" description="Helical" evidence="14">
    <location>
        <begin position="599"/>
        <end position="621"/>
    </location>
</feature>
<dbReference type="GO" id="GO:1902600">
    <property type="term" value="P:proton transmembrane transport"/>
    <property type="evidence" value="ECO:0007669"/>
    <property type="project" value="UniProtKB-KW"/>
</dbReference>
<comment type="similarity">
    <text evidence="2">Belongs to the CPA3 antiporters (TC 2.A.63) subunit A family.</text>
</comment>
<sequence>MLHLAVLLPFLAAGLMIPLTRRLPRLHTGWVALPVPAALFLYFAARLPDIRKGEPLSATIRWMPSLGIDLSFVLDGLSMVFALLISGIGILVVIYSIHYLDRGTENIRNFYVYLLLFMGAMLGVVLSDNLMVLYGFWELTSIASFLLIAFWNRRERSRYGALKSMLITVFGGLAMFGGFNLLYVMSGTYSIREIILQVQTISPEPMFIPAMLLILLGAFTKSAQFPFHIWLPDAMEAPTPVSAYLHSATMVKAGLYLVARLTPVFGGHAQWFWLVSLTGLATLLYGSFKATRQTDLKALLAYSTISQLGLIMCLLGLGSAAFFFRGDVGAIAYTAAASAAVFHLINHAVFKGSLFMAVGIVDHETGTRDIRKLGGLMSLMPVTFTVSVIGSFSMAGLPPFAGFLSKEMFLAAVLHIRELDILNVQVWMLAFPVIAWIASVLTFVYSMILVFGTFGGKLRREELPKAPHEASPGLYLPPVILVSLALVFGFAPNLLSHSLIEPAMLSIYRGLGDELIPSGEAFGVSIHFWHGWTPELFLTLGIIAAGILLFRGYRRLRLLNKESGGRNYLSRLYDISLKGMESGSARLTDLYMTGSRRHYLLYIFGFFILALGGTLLLKPGLSFGLKTYAPVSFYEYVIIAVMLGAAVAVPFAKSRVAAILLSGAVGYMVTLLFVLFRAPDLALTQMMVETVSVILFLLCFRYLPKLKPERVKARVKTINWIISGGVGLIMTFVALAAMGSSPFEPISEFFLKMSYSQAGGKNVVNVILVDFRGFDTLFEIMVLGIASLAVYGLIRLRLEPGDSASRSLRPALLSKADFPARSNDVILRTMSSVIVYLILAFALYLFFAGHNHPGGGFIAGLMTSAALILLGFVNGLDTLRKALPVNYRIVTAAGLVIAILTSAGSFAFGAPFLSHAFGHFELPLLGDTELATAVLFDLGVYLAVVGVTMNMITTIGRDR</sequence>
<dbReference type="InterPro" id="IPR007182">
    <property type="entry name" value="MnhB"/>
</dbReference>
<keyword evidence="9" id="KW-0915">Sodium</keyword>
<gene>
    <name evidence="20" type="ORF">PSTEL_11375</name>
</gene>
<dbReference type="PANTHER" id="PTHR43373">
    <property type="entry name" value="NA(+)/H(+) ANTIPORTER SUBUNIT"/>
    <property type="match status" value="1"/>
</dbReference>
<feature type="domain" description="NADH-Ubiquinone oxidoreductase (complex I) chain 5 N-terminal" evidence="16">
    <location>
        <begin position="63"/>
        <end position="111"/>
    </location>
</feature>
<dbReference type="GO" id="GO:0005886">
    <property type="term" value="C:plasma membrane"/>
    <property type="evidence" value="ECO:0007669"/>
    <property type="project" value="UniProtKB-SubCell"/>
</dbReference>
<protein>
    <submittedName>
        <fullName evidence="20">Monovalent cation/H+ antiporter subunit A</fullName>
    </submittedName>
</protein>